<feature type="compositionally biased region" description="Gly residues" evidence="11">
    <location>
        <begin position="136"/>
        <end position="146"/>
    </location>
</feature>
<evidence type="ECO:0000256" key="9">
    <source>
        <dbReference type="ARBA" id="ARBA00023170"/>
    </source>
</evidence>
<evidence type="ECO:0000256" key="11">
    <source>
        <dbReference type="SAM" id="MobiDB-lite"/>
    </source>
</evidence>
<dbReference type="GO" id="GO:0004888">
    <property type="term" value="F:transmembrane signaling receptor activity"/>
    <property type="evidence" value="ECO:0007669"/>
    <property type="project" value="InterPro"/>
</dbReference>
<organism evidence="14 15">
    <name type="scientific">Podarcis lilfordi</name>
    <name type="common">Lilford's wall lizard</name>
    <dbReference type="NCBI Taxonomy" id="74358"/>
    <lineage>
        <taxon>Eukaryota</taxon>
        <taxon>Metazoa</taxon>
        <taxon>Chordata</taxon>
        <taxon>Craniata</taxon>
        <taxon>Vertebrata</taxon>
        <taxon>Euteleostomi</taxon>
        <taxon>Lepidosauria</taxon>
        <taxon>Squamata</taxon>
        <taxon>Bifurcata</taxon>
        <taxon>Unidentata</taxon>
        <taxon>Episquamata</taxon>
        <taxon>Laterata</taxon>
        <taxon>Lacertibaenia</taxon>
        <taxon>Lacertidae</taxon>
        <taxon>Podarcis</taxon>
    </lineage>
</organism>
<dbReference type="PANTHER" id="PTHR10570">
    <property type="entry name" value="T-CELL SURFACE GLYCOPROTEIN CD3 GAMMA CHAIN / DELTA CHAIN"/>
    <property type="match status" value="1"/>
</dbReference>
<evidence type="ECO:0000256" key="3">
    <source>
        <dbReference type="ARBA" id="ARBA00022475"/>
    </source>
</evidence>
<feature type="region of interest" description="Disordered" evidence="11">
    <location>
        <begin position="136"/>
        <end position="172"/>
    </location>
</feature>
<dbReference type="Proteomes" id="UP001178461">
    <property type="component" value="Chromosome 15"/>
</dbReference>
<dbReference type="GO" id="GO:0045059">
    <property type="term" value="P:positive thymic T cell selection"/>
    <property type="evidence" value="ECO:0007669"/>
    <property type="project" value="TreeGrafter"/>
</dbReference>
<keyword evidence="10" id="KW-0393">Immunoglobulin domain</keyword>
<dbReference type="Gene3D" id="2.60.40.10">
    <property type="entry name" value="Immunoglobulins"/>
    <property type="match status" value="1"/>
</dbReference>
<keyword evidence="4 12" id="KW-0812">Transmembrane</keyword>
<keyword evidence="5 13" id="KW-0732">Signal</keyword>
<comment type="subcellular location">
    <subcellularLocation>
        <location evidence="1">Cell membrane</location>
        <topology evidence="1">Single-pass type I membrane protein</topology>
    </subcellularLocation>
</comment>
<evidence type="ECO:0000313" key="15">
    <source>
        <dbReference type="Proteomes" id="UP001178461"/>
    </source>
</evidence>
<evidence type="ECO:0000256" key="6">
    <source>
        <dbReference type="ARBA" id="ARBA00022859"/>
    </source>
</evidence>
<evidence type="ECO:0000256" key="2">
    <source>
        <dbReference type="ARBA" id="ARBA00021773"/>
    </source>
</evidence>
<keyword evidence="8 12" id="KW-0472">Membrane</keyword>
<dbReference type="EMBL" id="OX395141">
    <property type="protein sequence ID" value="CAI5795492.1"/>
    <property type="molecule type" value="Genomic_DNA"/>
</dbReference>
<gene>
    <name evidence="14" type="ORF">PODLI_1B020793</name>
</gene>
<evidence type="ECO:0000256" key="1">
    <source>
        <dbReference type="ARBA" id="ARBA00004251"/>
    </source>
</evidence>
<evidence type="ECO:0000256" key="7">
    <source>
        <dbReference type="ARBA" id="ARBA00022989"/>
    </source>
</evidence>
<protein>
    <recommendedName>
        <fullName evidence="2">T-cell surface glycoprotein CD3 epsilon chain</fullName>
    </recommendedName>
</protein>
<feature type="transmembrane region" description="Helical" evidence="12">
    <location>
        <begin position="101"/>
        <end position="126"/>
    </location>
</feature>
<keyword evidence="7 12" id="KW-1133">Transmembrane helix</keyword>
<evidence type="ECO:0000256" key="10">
    <source>
        <dbReference type="ARBA" id="ARBA00023319"/>
    </source>
</evidence>
<feature type="signal peptide" evidence="13">
    <location>
        <begin position="1"/>
        <end position="19"/>
    </location>
</feature>
<evidence type="ECO:0000256" key="13">
    <source>
        <dbReference type="SAM" id="SignalP"/>
    </source>
</evidence>
<dbReference type="InterPro" id="IPR013783">
    <property type="entry name" value="Ig-like_fold"/>
</dbReference>
<keyword evidence="6" id="KW-0391">Immunity</keyword>
<dbReference type="GO" id="GO:0009897">
    <property type="term" value="C:external side of plasma membrane"/>
    <property type="evidence" value="ECO:0007669"/>
    <property type="project" value="TreeGrafter"/>
</dbReference>
<dbReference type="GO" id="GO:0007166">
    <property type="term" value="P:cell surface receptor signaling pathway"/>
    <property type="evidence" value="ECO:0007669"/>
    <property type="project" value="InterPro"/>
</dbReference>
<proteinExistence type="predicted"/>
<dbReference type="InterPro" id="IPR015484">
    <property type="entry name" value="CD3_esu/gsu/dsu"/>
</dbReference>
<dbReference type="Pfam" id="PF16681">
    <property type="entry name" value="Ig_5"/>
    <property type="match status" value="1"/>
</dbReference>
<feature type="chain" id="PRO_5041397568" description="T-cell surface glycoprotein CD3 epsilon chain" evidence="13">
    <location>
        <begin position="20"/>
        <end position="184"/>
    </location>
</feature>
<evidence type="ECO:0000256" key="8">
    <source>
        <dbReference type="ARBA" id="ARBA00023136"/>
    </source>
</evidence>
<accession>A0AA35LGP5</accession>
<dbReference type="PROSITE" id="PS51055">
    <property type="entry name" value="ITAM_1"/>
    <property type="match status" value="1"/>
</dbReference>
<keyword evidence="3" id="KW-1003">Cell membrane</keyword>
<sequence length="184" mass="19791">MHLGVCLAALGLVLPLSSSSELHKVGISGRRVTVTCPLPNANWKLVNKKKGNYDVTEENEILTIEAMNNMEVVKGDFTCQNGTASRKIYLQIKACDDCVDLSIGLVAGIIVADLLITLGIMFLVYYCSSKKPATSFGGGPAGGGARGRTRGQKVDRPPPVPNPDYEPIRKGQREVYAGLEPRAF</sequence>
<dbReference type="AlphaFoldDB" id="A0AA35LGP5"/>
<dbReference type="PANTHER" id="PTHR10570:SF9">
    <property type="entry name" value="T-CELL SURFACE GLYCOPROTEIN CD3 EPSILON CHAIN"/>
    <property type="match status" value="1"/>
</dbReference>
<reference evidence="14" key="1">
    <citation type="submission" date="2022-12" db="EMBL/GenBank/DDBJ databases">
        <authorList>
            <person name="Alioto T."/>
            <person name="Alioto T."/>
            <person name="Gomez Garrido J."/>
        </authorList>
    </citation>
    <scope>NUCLEOTIDE SEQUENCE</scope>
</reference>
<keyword evidence="15" id="KW-1185">Reference proteome</keyword>
<evidence type="ECO:0000256" key="5">
    <source>
        <dbReference type="ARBA" id="ARBA00022729"/>
    </source>
</evidence>
<evidence type="ECO:0000256" key="12">
    <source>
        <dbReference type="SAM" id="Phobius"/>
    </source>
</evidence>
<name>A0AA35LGP5_9SAUR</name>
<evidence type="ECO:0000256" key="4">
    <source>
        <dbReference type="ARBA" id="ARBA00022692"/>
    </source>
</evidence>
<dbReference type="GO" id="GO:0042105">
    <property type="term" value="C:alpha-beta T cell receptor complex"/>
    <property type="evidence" value="ECO:0007669"/>
    <property type="project" value="TreeGrafter"/>
</dbReference>
<keyword evidence="9" id="KW-0675">Receptor</keyword>
<dbReference type="InterPro" id="IPR003110">
    <property type="entry name" value="Phos_immunorcpt_sig_ITAM"/>
</dbReference>
<evidence type="ECO:0000313" key="14">
    <source>
        <dbReference type="EMBL" id="CAI5795492.1"/>
    </source>
</evidence>